<evidence type="ECO:0000313" key="7">
    <source>
        <dbReference type="Proteomes" id="UP000321577"/>
    </source>
</evidence>
<dbReference type="GO" id="GO:0003735">
    <property type="term" value="F:structural constituent of ribosome"/>
    <property type="evidence" value="ECO:0007669"/>
    <property type="project" value="InterPro"/>
</dbReference>
<dbReference type="RefSeq" id="WP_146852047.1">
    <property type="nucleotide sequence ID" value="NZ_BKAG01000027.1"/>
</dbReference>
<dbReference type="InterPro" id="IPR036870">
    <property type="entry name" value="Ribosomal_bS18_sf"/>
</dbReference>
<evidence type="ECO:0000256" key="1">
    <source>
        <dbReference type="ARBA" id="ARBA00005589"/>
    </source>
</evidence>
<dbReference type="PANTHER" id="PTHR13479:SF40">
    <property type="entry name" value="SMALL RIBOSOMAL SUBUNIT PROTEIN BS18M"/>
    <property type="match status" value="1"/>
</dbReference>
<evidence type="ECO:0000256" key="5">
    <source>
        <dbReference type="RuleBase" id="RU003910"/>
    </source>
</evidence>
<dbReference type="Proteomes" id="UP000321577">
    <property type="component" value="Unassembled WGS sequence"/>
</dbReference>
<dbReference type="SUPFAM" id="SSF46911">
    <property type="entry name" value="Ribosomal protein S18"/>
    <property type="match status" value="1"/>
</dbReference>
<dbReference type="EMBL" id="BKAG01000027">
    <property type="protein sequence ID" value="GEP44263.1"/>
    <property type="molecule type" value="Genomic_DNA"/>
</dbReference>
<keyword evidence="2 5" id="KW-0689">Ribosomal protein</keyword>
<evidence type="ECO:0000256" key="2">
    <source>
        <dbReference type="ARBA" id="ARBA00022980"/>
    </source>
</evidence>
<organism evidence="6 7">
    <name type="scientific">Brevifollis gellanilyticus</name>
    <dbReference type="NCBI Taxonomy" id="748831"/>
    <lineage>
        <taxon>Bacteria</taxon>
        <taxon>Pseudomonadati</taxon>
        <taxon>Verrucomicrobiota</taxon>
        <taxon>Verrucomicrobiia</taxon>
        <taxon>Verrucomicrobiales</taxon>
        <taxon>Verrucomicrobiaceae</taxon>
    </lineage>
</organism>
<dbReference type="Gene3D" id="4.10.640.10">
    <property type="entry name" value="Ribosomal protein S18"/>
    <property type="match status" value="1"/>
</dbReference>
<dbReference type="NCBIfam" id="TIGR00165">
    <property type="entry name" value="S18"/>
    <property type="match status" value="1"/>
</dbReference>
<proteinExistence type="inferred from homology"/>
<reference evidence="6 7" key="1">
    <citation type="submission" date="2019-07" db="EMBL/GenBank/DDBJ databases">
        <title>Whole genome shotgun sequence of Brevifollis gellanilyticus NBRC 108608.</title>
        <authorList>
            <person name="Hosoyama A."/>
            <person name="Uohara A."/>
            <person name="Ohji S."/>
            <person name="Ichikawa N."/>
        </authorList>
    </citation>
    <scope>NUCLEOTIDE SEQUENCE [LARGE SCALE GENOMIC DNA]</scope>
    <source>
        <strain evidence="6 7">NBRC 108608</strain>
    </source>
</reference>
<name>A0A512MC01_9BACT</name>
<evidence type="ECO:0000313" key="6">
    <source>
        <dbReference type="EMBL" id="GEP44263.1"/>
    </source>
</evidence>
<dbReference type="InterPro" id="IPR001648">
    <property type="entry name" value="Ribosomal_bS18"/>
</dbReference>
<accession>A0A512MC01</accession>
<comment type="caution">
    <text evidence="6">The sequence shown here is derived from an EMBL/GenBank/DDBJ whole genome shotgun (WGS) entry which is preliminary data.</text>
</comment>
<evidence type="ECO:0000256" key="4">
    <source>
        <dbReference type="ARBA" id="ARBA00035141"/>
    </source>
</evidence>
<evidence type="ECO:0000256" key="3">
    <source>
        <dbReference type="ARBA" id="ARBA00023274"/>
    </source>
</evidence>
<dbReference type="InterPro" id="IPR018275">
    <property type="entry name" value="Ribosomal_bS18_CS"/>
</dbReference>
<sequence>MQPKTTERLISLRKNNRRMPRRRADIPMEKLNYTHPEILSRFLTETGKLQPRRVTGLPAWLHRKVTREVKRARAVNLLP</sequence>
<dbReference type="GO" id="GO:0006412">
    <property type="term" value="P:translation"/>
    <property type="evidence" value="ECO:0007669"/>
    <property type="project" value="InterPro"/>
</dbReference>
<dbReference type="GO" id="GO:0070181">
    <property type="term" value="F:small ribosomal subunit rRNA binding"/>
    <property type="evidence" value="ECO:0007669"/>
    <property type="project" value="TreeGrafter"/>
</dbReference>
<dbReference type="PANTHER" id="PTHR13479">
    <property type="entry name" value="30S RIBOSOMAL PROTEIN S18"/>
    <property type="match status" value="1"/>
</dbReference>
<dbReference type="GO" id="GO:1990904">
    <property type="term" value="C:ribonucleoprotein complex"/>
    <property type="evidence" value="ECO:0007669"/>
    <property type="project" value="UniProtKB-KW"/>
</dbReference>
<dbReference type="PRINTS" id="PR00974">
    <property type="entry name" value="RIBOSOMALS18"/>
</dbReference>
<gene>
    <name evidence="6" type="ORF">BGE01nite_35540</name>
</gene>
<dbReference type="Pfam" id="PF01084">
    <property type="entry name" value="Ribosomal_S18"/>
    <property type="match status" value="1"/>
</dbReference>
<protein>
    <recommendedName>
        <fullName evidence="4">Small ribosomal subunit protein bS18</fullName>
    </recommendedName>
</protein>
<keyword evidence="3 5" id="KW-0687">Ribonucleoprotein</keyword>
<comment type="similarity">
    <text evidence="1 5">Belongs to the bacterial ribosomal protein bS18 family.</text>
</comment>
<dbReference type="PROSITE" id="PS00057">
    <property type="entry name" value="RIBOSOMAL_S18"/>
    <property type="match status" value="1"/>
</dbReference>
<keyword evidence="7" id="KW-1185">Reference proteome</keyword>
<dbReference type="GO" id="GO:0005840">
    <property type="term" value="C:ribosome"/>
    <property type="evidence" value="ECO:0007669"/>
    <property type="project" value="UniProtKB-KW"/>
</dbReference>
<dbReference type="OrthoDB" id="9812008at2"/>
<dbReference type="AlphaFoldDB" id="A0A512MC01"/>